<sequence length="368" mass="42427">MSDYKVYEKANFYIPKRYNIHQVLGKGSYGVVCLATDSRAQGDSPVWLAIKKVGGILHKQVLLRRAIRELRMMRYFRGHRNIVSLVDVNFVSVEPYEGLYCFQELMEYDLSKIVYSPVQFSEFHVCSFIYQVLCGLKYVHSANVIHRDLKPSNLLVSSTGTVKIGDFGLARAIKVSPSLFTVAPITNYVATRWYRAPELIIRESRYGRPVDMWAVGCILGELYGRRPLMPGKDLLDQFHLIMKFLGAPPPSLGMQKIYTVHQFAHLVPWKVVYPFASDAALDLLGKLLQWEPRGRLKVEDALSHQYFAQIRRKRSEAVCSEAYKLGKEEEEKTLVGLRQLLEDEVERFRREREGRGKDEKRRVSDESL</sequence>
<evidence type="ECO:0000313" key="10">
    <source>
        <dbReference type="EMBL" id="SGZ55366.1"/>
    </source>
</evidence>
<dbReference type="InterPro" id="IPR050117">
    <property type="entry name" value="MAPK"/>
</dbReference>
<dbReference type="FunFam" id="1.10.510.10:FF:000624">
    <property type="entry name" value="Mitogen-activated protein kinase"/>
    <property type="match status" value="1"/>
</dbReference>
<dbReference type="PROSITE" id="PS00108">
    <property type="entry name" value="PROTEIN_KINASE_ST"/>
    <property type="match status" value="1"/>
</dbReference>
<feature type="binding site" evidence="7">
    <location>
        <position position="52"/>
    </location>
    <ligand>
        <name>ATP</name>
        <dbReference type="ChEBI" id="CHEBI:30616"/>
    </ligand>
</feature>
<dbReference type="InterPro" id="IPR000719">
    <property type="entry name" value="Prot_kinase_dom"/>
</dbReference>
<dbReference type="PANTHER" id="PTHR24055">
    <property type="entry name" value="MITOGEN-ACTIVATED PROTEIN KINASE"/>
    <property type="match status" value="1"/>
</dbReference>
<evidence type="ECO:0000259" key="9">
    <source>
        <dbReference type="PROSITE" id="PS50011"/>
    </source>
</evidence>
<dbReference type="AlphaFoldDB" id="A0A1L0DSM2"/>
<dbReference type="Proteomes" id="UP000182334">
    <property type="component" value="Chromosome V"/>
</dbReference>
<evidence type="ECO:0000256" key="3">
    <source>
        <dbReference type="ARBA" id="ARBA00022679"/>
    </source>
</evidence>
<dbReference type="STRING" id="45354.A0A1L0DSM2"/>
<dbReference type="GO" id="GO:0030447">
    <property type="term" value="P:filamentous growth"/>
    <property type="evidence" value="ECO:0007669"/>
    <property type="project" value="UniProtKB-ARBA"/>
</dbReference>
<dbReference type="GO" id="GO:0005524">
    <property type="term" value="F:ATP binding"/>
    <property type="evidence" value="ECO:0007669"/>
    <property type="project" value="UniProtKB-UniRule"/>
</dbReference>
<evidence type="ECO:0000256" key="7">
    <source>
        <dbReference type="PROSITE-ProRule" id="PRU10141"/>
    </source>
</evidence>
<organism evidence="10 11">
    <name type="scientific">Sungouiella intermedia</name>
    <dbReference type="NCBI Taxonomy" id="45354"/>
    <lineage>
        <taxon>Eukaryota</taxon>
        <taxon>Fungi</taxon>
        <taxon>Dikarya</taxon>
        <taxon>Ascomycota</taxon>
        <taxon>Saccharomycotina</taxon>
        <taxon>Pichiomycetes</taxon>
        <taxon>Metschnikowiaceae</taxon>
        <taxon>Sungouiella</taxon>
    </lineage>
</organism>
<keyword evidence="3" id="KW-0808">Transferase</keyword>
<proteinExistence type="inferred from homology"/>
<keyword evidence="4 7" id="KW-0547">Nucleotide-binding</keyword>
<evidence type="ECO:0000256" key="2">
    <source>
        <dbReference type="ARBA" id="ARBA00022527"/>
    </source>
</evidence>
<dbReference type="SUPFAM" id="SSF56112">
    <property type="entry name" value="Protein kinase-like (PK-like)"/>
    <property type="match status" value="1"/>
</dbReference>
<dbReference type="PROSITE" id="PS50011">
    <property type="entry name" value="PROTEIN_KINASE_DOM"/>
    <property type="match status" value="1"/>
</dbReference>
<accession>A0A1L0DSM2</accession>
<gene>
    <name evidence="10" type="ORF">SAMEA4029010_CIC11G00000004912</name>
</gene>
<evidence type="ECO:0000256" key="8">
    <source>
        <dbReference type="RuleBase" id="RU000304"/>
    </source>
</evidence>
<dbReference type="EMBL" id="LT635760">
    <property type="protein sequence ID" value="SGZ55366.1"/>
    <property type="molecule type" value="Genomic_DNA"/>
</dbReference>
<keyword evidence="11" id="KW-1185">Reference proteome</keyword>
<dbReference type="Gene3D" id="3.30.200.20">
    <property type="entry name" value="Phosphorylase Kinase, domain 1"/>
    <property type="match status" value="1"/>
</dbReference>
<name>A0A1L0DSM2_9ASCO</name>
<evidence type="ECO:0000256" key="5">
    <source>
        <dbReference type="ARBA" id="ARBA00022777"/>
    </source>
</evidence>
<evidence type="ECO:0000313" key="11">
    <source>
        <dbReference type="Proteomes" id="UP000182334"/>
    </source>
</evidence>
<dbReference type="PROSITE" id="PS00107">
    <property type="entry name" value="PROTEIN_KINASE_ATP"/>
    <property type="match status" value="1"/>
</dbReference>
<keyword evidence="2 8" id="KW-0723">Serine/threonine-protein kinase</keyword>
<dbReference type="SMART" id="SM00220">
    <property type="entry name" value="S_TKc"/>
    <property type="match status" value="1"/>
</dbReference>
<dbReference type="InterPro" id="IPR008271">
    <property type="entry name" value="Ser/Thr_kinase_AS"/>
</dbReference>
<feature type="domain" description="Protein kinase" evidence="9">
    <location>
        <begin position="18"/>
        <end position="307"/>
    </location>
</feature>
<evidence type="ECO:0000256" key="6">
    <source>
        <dbReference type="ARBA" id="ARBA00022840"/>
    </source>
</evidence>
<evidence type="ECO:0000256" key="4">
    <source>
        <dbReference type="ARBA" id="ARBA00022741"/>
    </source>
</evidence>
<dbReference type="InterPro" id="IPR011009">
    <property type="entry name" value="Kinase-like_dom_sf"/>
</dbReference>
<keyword evidence="6 7" id="KW-0067">ATP-binding</keyword>
<evidence type="ECO:0000256" key="1">
    <source>
        <dbReference type="ARBA" id="ARBA00006485"/>
    </source>
</evidence>
<dbReference type="Pfam" id="PF00069">
    <property type="entry name" value="Pkinase"/>
    <property type="match status" value="1"/>
</dbReference>
<reference evidence="10 11" key="1">
    <citation type="submission" date="2016-10" db="EMBL/GenBank/DDBJ databases">
        <authorList>
            <person name="de Groot N.N."/>
        </authorList>
    </citation>
    <scope>NUCLEOTIDE SEQUENCE [LARGE SCALE GENOMIC DNA]</scope>
    <source>
        <strain evidence="10 11">CBS 141442</strain>
    </source>
</reference>
<dbReference type="Gene3D" id="1.10.510.10">
    <property type="entry name" value="Transferase(Phosphotransferase) domain 1"/>
    <property type="match status" value="1"/>
</dbReference>
<dbReference type="GO" id="GO:0004674">
    <property type="term" value="F:protein serine/threonine kinase activity"/>
    <property type="evidence" value="ECO:0007669"/>
    <property type="project" value="UniProtKB-KW"/>
</dbReference>
<comment type="similarity">
    <text evidence="1">Belongs to the protein kinase superfamily. CMGC Ser/Thr protein kinase family. CDC2/CDKX subfamily.</text>
</comment>
<keyword evidence="5" id="KW-0418">Kinase</keyword>
<dbReference type="OrthoDB" id="192887at2759"/>
<dbReference type="InterPro" id="IPR017441">
    <property type="entry name" value="Protein_kinase_ATP_BS"/>
</dbReference>
<protein>
    <submittedName>
        <fullName evidence="10">CIC11C00000004912</fullName>
    </submittedName>
</protein>